<evidence type="ECO:0000313" key="1">
    <source>
        <dbReference type="EMBL" id="SVB88224.1"/>
    </source>
</evidence>
<sequence length="271" mass="29904">VTLSKTITDQLVASLSQQSDNPNATLNNALRLLSKWRSVLIQNTLVGQEGTKVLQGPLKGLDFIERSAEGCHIAKLLGCYEQPLQPHIQNALLGQYTKIINIGCAEGYYAVGFARAMPLLTSLAFDTDPNAKNACRQLAEKNEVSDRVTIGGLFSPADFAKYENESALVFCDIEGAEEELLDPDLAPALRKLDIIVESHECLRKGITQKLISRFEATHTIEIIEDNGSRQLDNPPAWFKKLSHLDQLLATWEWRSGPTPWLVMSANSKAAC</sequence>
<dbReference type="InterPro" id="IPR029063">
    <property type="entry name" value="SAM-dependent_MTases_sf"/>
</dbReference>
<name>A0A382HLH8_9ZZZZ</name>
<reference evidence="1" key="1">
    <citation type="submission" date="2018-05" db="EMBL/GenBank/DDBJ databases">
        <authorList>
            <person name="Lanie J.A."/>
            <person name="Ng W.-L."/>
            <person name="Kazmierczak K.M."/>
            <person name="Andrzejewski T.M."/>
            <person name="Davidsen T.M."/>
            <person name="Wayne K.J."/>
            <person name="Tettelin H."/>
            <person name="Glass J.I."/>
            <person name="Rusch D."/>
            <person name="Podicherti R."/>
            <person name="Tsui H.-C.T."/>
            <person name="Winkler M.E."/>
        </authorList>
    </citation>
    <scope>NUCLEOTIDE SEQUENCE</scope>
</reference>
<dbReference type="SUPFAM" id="SSF53335">
    <property type="entry name" value="S-adenosyl-L-methionine-dependent methyltransferases"/>
    <property type="match status" value="1"/>
</dbReference>
<accession>A0A382HLH8</accession>
<feature type="non-terminal residue" evidence="1">
    <location>
        <position position="1"/>
    </location>
</feature>
<organism evidence="1">
    <name type="scientific">marine metagenome</name>
    <dbReference type="NCBI Taxonomy" id="408172"/>
    <lineage>
        <taxon>unclassified sequences</taxon>
        <taxon>metagenomes</taxon>
        <taxon>ecological metagenomes</taxon>
    </lineage>
</organism>
<evidence type="ECO:0008006" key="2">
    <source>
        <dbReference type="Google" id="ProtNLM"/>
    </source>
</evidence>
<proteinExistence type="predicted"/>
<dbReference type="EMBL" id="UINC01062024">
    <property type="protein sequence ID" value="SVB88224.1"/>
    <property type="molecule type" value="Genomic_DNA"/>
</dbReference>
<dbReference type="Gene3D" id="3.40.50.150">
    <property type="entry name" value="Vaccinia Virus protein VP39"/>
    <property type="match status" value="1"/>
</dbReference>
<gene>
    <name evidence="1" type="ORF">METZ01_LOCUS241078</name>
</gene>
<protein>
    <recommendedName>
        <fullName evidence="2">Methyltransferase small domain-containing protein</fullName>
    </recommendedName>
</protein>
<dbReference type="AlphaFoldDB" id="A0A382HLH8"/>